<dbReference type="Pfam" id="PF01841">
    <property type="entry name" value="Transglut_core"/>
    <property type="match status" value="1"/>
</dbReference>
<dbReference type="SMART" id="SM00460">
    <property type="entry name" value="TGc"/>
    <property type="match status" value="1"/>
</dbReference>
<dbReference type="Gene3D" id="3.10.620.30">
    <property type="match status" value="1"/>
</dbReference>
<reference evidence="3 4" key="1">
    <citation type="submission" date="2020-02" db="EMBL/GenBank/DDBJ databases">
        <title>Genomic and physiological characterization of two novel Nitrospinaceae genera.</title>
        <authorList>
            <person name="Mueller A.J."/>
            <person name="Jung M.-Y."/>
            <person name="Strachan C.R."/>
            <person name="Herbold C.W."/>
            <person name="Kirkegaard R.H."/>
            <person name="Daims H."/>
        </authorList>
    </citation>
    <scope>NUCLEOTIDE SEQUENCE [LARGE SCALE GENOMIC DNA]</scope>
    <source>
        <strain evidence="3">EB</strain>
    </source>
</reference>
<keyword evidence="1" id="KW-0732">Signal</keyword>
<dbReference type="InterPro" id="IPR038765">
    <property type="entry name" value="Papain-like_cys_pep_sf"/>
</dbReference>
<dbReference type="SUPFAM" id="SSF54001">
    <property type="entry name" value="Cysteine proteinases"/>
    <property type="match status" value="1"/>
</dbReference>
<accession>A0A7T0BWF2</accession>
<proteinExistence type="predicted"/>
<evidence type="ECO:0000259" key="2">
    <source>
        <dbReference type="SMART" id="SM00460"/>
    </source>
</evidence>
<evidence type="ECO:0000313" key="3">
    <source>
        <dbReference type="EMBL" id="QPJ62249.1"/>
    </source>
</evidence>
<dbReference type="EMBL" id="CP048685">
    <property type="protein sequence ID" value="QPJ62249.1"/>
    <property type="molecule type" value="Genomic_DNA"/>
</dbReference>
<evidence type="ECO:0000256" key="1">
    <source>
        <dbReference type="SAM" id="SignalP"/>
    </source>
</evidence>
<name>A0A7T0BWF2_9BACT</name>
<dbReference type="KEGG" id="nli:G3M70_10350"/>
<dbReference type="PANTHER" id="PTHR33490">
    <property type="entry name" value="BLR5614 PROTEIN-RELATED"/>
    <property type="match status" value="1"/>
</dbReference>
<protein>
    <recommendedName>
        <fullName evidence="2">Transglutaminase-like domain-containing protein</fullName>
    </recommendedName>
</protein>
<feature type="signal peptide" evidence="1">
    <location>
        <begin position="1"/>
        <end position="22"/>
    </location>
</feature>
<organism evidence="3 4">
    <name type="scientific">Candidatus Nitronauta litoralis</name>
    <dbReference type="NCBI Taxonomy" id="2705533"/>
    <lineage>
        <taxon>Bacteria</taxon>
        <taxon>Pseudomonadati</taxon>
        <taxon>Nitrospinota/Tectimicrobiota group</taxon>
        <taxon>Nitrospinota</taxon>
        <taxon>Nitrospinia</taxon>
        <taxon>Nitrospinales</taxon>
        <taxon>Nitrospinaceae</taxon>
        <taxon>Candidatus Nitronauta</taxon>
    </lineage>
</organism>
<sequence>MKKTALLILVLLILVAGLPALAASPLAVQERDEWSGTYFKGHKLGFTHSQVKHKGKDLEVHTRVFFRLHAGGEDQTTIISQITTLDENLQLKKFSLLQEIMGSRQRVLGQRVNDKLEYEVTTSGYQKTKSMDFPVDVVPSSTAWLNILDRGLDIGKKGTLKLFIEPFQMIVPMTYAILRHEKVDIKGQSHDAIVVVQEYGGMKTTLWVTPDGSVLRESTQQGFESLQEDKNLAQKLDKKAISVSNFITLSLVTPNRAIKNPGNLSTLKLKMSALQKADSVPQDQRQKILKAEPDGQGGFMATVLIQRERAMQNPGPKRPVTDVPDPKYLEEAAEIQSRNGLIRGQARLIVGRETDAWKSALLINGWVHEQLEKVMVDAFTALDALNSKRGECQSHTNLFTALARAEGIPTRVVNGLVYSKKYKGFLYHAWPEVYVGEWRALDPTFGQDAVDATHIKLSVGNYQGAIKLMEFLGKVQVEILDN</sequence>
<feature type="chain" id="PRO_5032794765" description="Transglutaminase-like domain-containing protein" evidence="1">
    <location>
        <begin position="23"/>
        <end position="482"/>
    </location>
</feature>
<dbReference type="Proteomes" id="UP000594688">
    <property type="component" value="Chromosome"/>
</dbReference>
<feature type="domain" description="Transglutaminase-like" evidence="2">
    <location>
        <begin position="384"/>
        <end position="445"/>
    </location>
</feature>
<dbReference type="AlphaFoldDB" id="A0A7T0BWF2"/>
<dbReference type="InterPro" id="IPR002931">
    <property type="entry name" value="Transglutaminase-like"/>
</dbReference>
<gene>
    <name evidence="3" type="ORF">G3M70_10350</name>
</gene>
<evidence type="ECO:0000313" key="4">
    <source>
        <dbReference type="Proteomes" id="UP000594688"/>
    </source>
</evidence>
<dbReference type="PANTHER" id="PTHR33490:SF3">
    <property type="entry name" value="CONSERVED INTEGRAL MEMBRANE PROTEIN"/>
    <property type="match status" value="1"/>
</dbReference>